<proteinExistence type="predicted"/>
<dbReference type="AlphaFoldDB" id="A0A147HTI9"/>
<dbReference type="STRING" id="33051.SB4_10995"/>
<name>A0A147HTI9_9SPHN</name>
<evidence type="ECO:0000313" key="1">
    <source>
        <dbReference type="EMBL" id="KTT68188.1"/>
    </source>
</evidence>
<organism evidence="1 2">
    <name type="scientific">Sphingomonas sanguinis</name>
    <dbReference type="NCBI Taxonomy" id="33051"/>
    <lineage>
        <taxon>Bacteria</taxon>
        <taxon>Pseudomonadati</taxon>
        <taxon>Pseudomonadota</taxon>
        <taxon>Alphaproteobacteria</taxon>
        <taxon>Sphingomonadales</taxon>
        <taxon>Sphingomonadaceae</taxon>
        <taxon>Sphingomonas</taxon>
    </lineage>
</organism>
<comment type="caution">
    <text evidence="1">The sequence shown here is derived from an EMBL/GenBank/DDBJ whole genome shotgun (WGS) entry which is preliminary data.</text>
</comment>
<sequence>MMFVAWVLWQAQPALPPAPPPPPPLHGGNGPMTCPIGGEAFEGWQMGSYSTYGERPDGRPYSYMPFPFPVPECPGNHLVVFDDFSEADKAALAKLIVTPAYARLVGDGETPHYRAFWLATRLGRPDSQALGWLQAALWAETPGRNEGADGPNNGARRTRYAAEFVDRVRHLPADTSARDRLWLTARAANLLRQKGDFAGAEVLRQDALSLVGQPDVGDGWEDYLGRLAKVIARRDVSVEPIDMIPTREAASYCAEPEKVGLSEQDIRLCKAPDIVKEFAGS</sequence>
<dbReference type="EMBL" id="LDTD01000120">
    <property type="protein sequence ID" value="KTT68188.1"/>
    <property type="molecule type" value="Genomic_DNA"/>
</dbReference>
<dbReference type="PATRIC" id="fig|33051.3.peg.476"/>
<reference evidence="1 2" key="1">
    <citation type="journal article" date="2016" name="Front. Microbiol.">
        <title>Genomic Resource of Rice Seed Associated Bacteria.</title>
        <authorList>
            <person name="Midha S."/>
            <person name="Bansal K."/>
            <person name="Sharma S."/>
            <person name="Kumar N."/>
            <person name="Patil P.P."/>
            <person name="Chaudhry V."/>
            <person name="Patil P.B."/>
        </authorList>
    </citation>
    <scope>NUCLEOTIDE SEQUENCE [LARGE SCALE GENOMIC DNA]</scope>
    <source>
        <strain evidence="1 2">NS319</strain>
    </source>
</reference>
<protein>
    <submittedName>
        <fullName evidence="1">Uncharacterized protein</fullName>
    </submittedName>
</protein>
<gene>
    <name evidence="1" type="ORF">NS319_15095</name>
</gene>
<evidence type="ECO:0000313" key="2">
    <source>
        <dbReference type="Proteomes" id="UP000072867"/>
    </source>
</evidence>
<dbReference type="RefSeq" id="WP_058734337.1">
    <property type="nucleotide sequence ID" value="NZ_LDTD01000120.1"/>
</dbReference>
<dbReference type="Proteomes" id="UP000072867">
    <property type="component" value="Unassembled WGS sequence"/>
</dbReference>
<accession>A0A147HTI9</accession>